<protein>
    <submittedName>
        <fullName evidence="2">Uncharacterized protein</fullName>
    </submittedName>
</protein>
<comment type="caution">
    <text evidence="2">The sequence shown here is derived from an EMBL/GenBank/DDBJ whole genome shotgun (WGS) entry which is preliminary data.</text>
</comment>
<organism evidence="2">
    <name type="scientific">Ooceraea biroi</name>
    <name type="common">Clonal raider ant</name>
    <name type="synonym">Cerapachys biroi</name>
    <dbReference type="NCBI Taxonomy" id="2015173"/>
    <lineage>
        <taxon>Eukaryota</taxon>
        <taxon>Metazoa</taxon>
        <taxon>Ecdysozoa</taxon>
        <taxon>Arthropoda</taxon>
        <taxon>Hexapoda</taxon>
        <taxon>Insecta</taxon>
        <taxon>Pterygota</taxon>
        <taxon>Neoptera</taxon>
        <taxon>Endopterygota</taxon>
        <taxon>Hymenoptera</taxon>
        <taxon>Apocrita</taxon>
        <taxon>Aculeata</taxon>
        <taxon>Formicoidea</taxon>
        <taxon>Formicidae</taxon>
        <taxon>Dorylinae</taxon>
        <taxon>Ooceraea</taxon>
    </lineage>
</organism>
<evidence type="ECO:0000256" key="1">
    <source>
        <dbReference type="SAM" id="Phobius"/>
    </source>
</evidence>
<reference evidence="2" key="1">
    <citation type="journal article" date="2018" name="Genome Res.">
        <title>The genomic architecture and molecular evolution of ant odorant receptors.</title>
        <authorList>
            <person name="McKenzie S.K."/>
            <person name="Kronauer D.J.C."/>
        </authorList>
    </citation>
    <scope>NUCLEOTIDE SEQUENCE [LARGE SCALE GENOMIC DNA]</scope>
    <source>
        <strain evidence="2">Clonal line C1</strain>
    </source>
</reference>
<feature type="transmembrane region" description="Helical" evidence="1">
    <location>
        <begin position="33"/>
        <end position="52"/>
    </location>
</feature>
<keyword evidence="1" id="KW-0812">Transmembrane</keyword>
<gene>
    <name evidence="2" type="ORF">DMN91_009167</name>
</gene>
<name>A0A3L8DEA2_OOCBI</name>
<keyword evidence="1" id="KW-1133">Transmembrane helix</keyword>
<keyword evidence="1" id="KW-0472">Membrane</keyword>
<proteinExistence type="predicted"/>
<dbReference type="EMBL" id="QOIP01000009">
    <property type="protein sequence ID" value="RLU18810.1"/>
    <property type="molecule type" value="Genomic_DNA"/>
</dbReference>
<reference evidence="2" key="2">
    <citation type="submission" date="2018-07" db="EMBL/GenBank/DDBJ databases">
        <authorList>
            <person name="Mckenzie S.K."/>
            <person name="Kronauer D.J.C."/>
        </authorList>
    </citation>
    <scope>NUCLEOTIDE SEQUENCE</scope>
    <source>
        <strain evidence="2">Clonal line C1</strain>
    </source>
</reference>
<sequence length="67" mass="7558">MYPTQPMLYALRLSINQGASSALYRTKTFDRGTARSAAFLATVGLSLSMFSLKQMQSSHQRRLQRLC</sequence>
<evidence type="ECO:0000313" key="2">
    <source>
        <dbReference type="EMBL" id="RLU18810.1"/>
    </source>
</evidence>
<accession>A0A3L8DEA2</accession>
<dbReference type="Proteomes" id="UP000279307">
    <property type="component" value="Chromosome 9"/>
</dbReference>
<dbReference type="AlphaFoldDB" id="A0A3L8DEA2"/>